<organism evidence="3 4">
    <name type="scientific">Flavobacterium cheonhonense</name>
    <dbReference type="NCBI Taxonomy" id="706185"/>
    <lineage>
        <taxon>Bacteria</taxon>
        <taxon>Pseudomonadati</taxon>
        <taxon>Bacteroidota</taxon>
        <taxon>Flavobacteriia</taxon>
        <taxon>Flavobacteriales</taxon>
        <taxon>Flavobacteriaceae</taxon>
        <taxon>Flavobacterium</taxon>
    </lineage>
</organism>
<reference evidence="4" key="1">
    <citation type="journal article" date="2019" name="Int. J. Syst. Evol. Microbiol.">
        <title>The Global Catalogue of Microorganisms (GCM) 10K type strain sequencing project: providing services to taxonomists for standard genome sequencing and annotation.</title>
        <authorList>
            <consortium name="The Broad Institute Genomics Platform"/>
            <consortium name="The Broad Institute Genome Sequencing Center for Infectious Disease"/>
            <person name="Wu L."/>
            <person name="Ma J."/>
        </authorList>
    </citation>
    <scope>NUCLEOTIDE SEQUENCE [LARGE SCALE GENOMIC DNA]</scope>
    <source>
        <strain evidence="4">JCM 17064</strain>
    </source>
</reference>
<dbReference type="PROSITE" id="PS50164">
    <property type="entry name" value="GIY_YIG"/>
    <property type="match status" value="1"/>
</dbReference>
<dbReference type="SUPFAM" id="SSF82771">
    <property type="entry name" value="GIY-YIG endonuclease"/>
    <property type="match status" value="1"/>
</dbReference>
<dbReference type="PANTHER" id="PTHR34477:SF1">
    <property type="entry name" value="UPF0213 PROTEIN YHBQ"/>
    <property type="match status" value="1"/>
</dbReference>
<evidence type="ECO:0000259" key="2">
    <source>
        <dbReference type="PROSITE" id="PS50164"/>
    </source>
</evidence>
<dbReference type="Proteomes" id="UP001500968">
    <property type="component" value="Unassembled WGS sequence"/>
</dbReference>
<proteinExistence type="inferred from homology"/>
<name>A0ABP7T608_9FLAO</name>
<comment type="caution">
    <text evidence="3">The sequence shown here is derived from an EMBL/GenBank/DDBJ whole genome shotgun (WGS) entry which is preliminary data.</text>
</comment>
<accession>A0ABP7T608</accession>
<evidence type="ECO:0000313" key="3">
    <source>
        <dbReference type="EMBL" id="GAA4021596.1"/>
    </source>
</evidence>
<dbReference type="Gene3D" id="3.40.1440.10">
    <property type="entry name" value="GIY-YIG endonuclease"/>
    <property type="match status" value="1"/>
</dbReference>
<feature type="domain" description="GIY-YIG" evidence="2">
    <location>
        <begin position="2"/>
        <end position="78"/>
    </location>
</feature>
<evidence type="ECO:0000313" key="4">
    <source>
        <dbReference type="Proteomes" id="UP001500968"/>
    </source>
</evidence>
<dbReference type="SMART" id="SM00465">
    <property type="entry name" value="GIYc"/>
    <property type="match status" value="1"/>
</dbReference>
<dbReference type="EMBL" id="BAABCR010000001">
    <property type="protein sequence ID" value="GAA4021596.1"/>
    <property type="molecule type" value="Genomic_DNA"/>
</dbReference>
<keyword evidence="4" id="KW-1185">Reference proteome</keyword>
<comment type="similarity">
    <text evidence="1">Belongs to the UPF0213 family.</text>
</comment>
<dbReference type="Pfam" id="PF01541">
    <property type="entry name" value="GIY-YIG"/>
    <property type="match status" value="1"/>
</dbReference>
<protein>
    <recommendedName>
        <fullName evidence="2">GIY-YIG domain-containing protein</fullName>
    </recommendedName>
</protein>
<dbReference type="InterPro" id="IPR035901">
    <property type="entry name" value="GIY-YIG_endonuc_sf"/>
</dbReference>
<evidence type="ECO:0000256" key="1">
    <source>
        <dbReference type="ARBA" id="ARBA00007435"/>
    </source>
</evidence>
<sequence length="110" mass="13054">MKTYFVYILKCSDHSYYTGFTNNLERRMMEHHTGKNKDCYTFDKRPLDLVWFETFNDVLNAIAVEKQIKGWTRRKKEALIKEDWDKLVLHAKNYTQYGSQQDNGSSTGSD</sequence>
<dbReference type="PANTHER" id="PTHR34477">
    <property type="entry name" value="UPF0213 PROTEIN YHBQ"/>
    <property type="match status" value="1"/>
</dbReference>
<gene>
    <name evidence="3" type="ORF">GCM10022386_00690</name>
</gene>
<dbReference type="CDD" id="cd10456">
    <property type="entry name" value="GIY-YIG_UPF0213"/>
    <property type="match status" value="1"/>
</dbReference>
<dbReference type="InterPro" id="IPR050190">
    <property type="entry name" value="UPF0213_domain"/>
</dbReference>
<dbReference type="RefSeq" id="WP_324690838.1">
    <property type="nucleotide sequence ID" value="NZ_BAABCR010000001.1"/>
</dbReference>
<dbReference type="InterPro" id="IPR000305">
    <property type="entry name" value="GIY-YIG_endonuc"/>
</dbReference>